<gene>
    <name evidence="2" type="ORF">A3F55_02105</name>
</gene>
<comment type="caution">
    <text evidence="2">The sequence shown here is derived from an EMBL/GenBank/DDBJ whole genome shotgun (WGS) entry which is preliminary data.</text>
</comment>
<dbReference type="EMBL" id="MEWW01000005">
    <property type="protein sequence ID" value="OGC85037.1"/>
    <property type="molecule type" value="Genomic_DNA"/>
</dbReference>
<dbReference type="AlphaFoldDB" id="A0A1F4XTK7"/>
<evidence type="ECO:0000313" key="2">
    <source>
        <dbReference type="EMBL" id="OGC85037.1"/>
    </source>
</evidence>
<accession>A0A1F4XTK7</accession>
<organism evidence="2 3">
    <name type="scientific">Candidatus Adlerbacteria bacterium RIFCSPHIGHO2_12_FULL_53_18</name>
    <dbReference type="NCBI Taxonomy" id="1797242"/>
    <lineage>
        <taxon>Bacteria</taxon>
        <taxon>Candidatus Adleribacteriota</taxon>
    </lineage>
</organism>
<dbReference type="Proteomes" id="UP000178091">
    <property type="component" value="Unassembled WGS sequence"/>
</dbReference>
<name>A0A1F4XTK7_9BACT</name>
<keyword evidence="1" id="KW-0472">Membrane</keyword>
<evidence type="ECO:0000256" key="1">
    <source>
        <dbReference type="SAM" id="Phobius"/>
    </source>
</evidence>
<proteinExistence type="predicted"/>
<keyword evidence="1" id="KW-1133">Transmembrane helix</keyword>
<sequence>MNWRRLFRRTGSAINERRRTLIKLAAFGGATFILGKVLGPSLNLFGGNIAEGEITEFKNFRVVDNDEELGFYDKVGNEILIIEKES</sequence>
<evidence type="ECO:0000313" key="3">
    <source>
        <dbReference type="Proteomes" id="UP000178091"/>
    </source>
</evidence>
<reference evidence="2 3" key="1">
    <citation type="journal article" date="2016" name="Nat. Commun.">
        <title>Thousands of microbial genomes shed light on interconnected biogeochemical processes in an aquifer system.</title>
        <authorList>
            <person name="Anantharaman K."/>
            <person name="Brown C.T."/>
            <person name="Hug L.A."/>
            <person name="Sharon I."/>
            <person name="Castelle C.J."/>
            <person name="Probst A.J."/>
            <person name="Thomas B.C."/>
            <person name="Singh A."/>
            <person name="Wilkins M.J."/>
            <person name="Karaoz U."/>
            <person name="Brodie E.L."/>
            <person name="Williams K.H."/>
            <person name="Hubbard S.S."/>
            <person name="Banfield J.F."/>
        </authorList>
    </citation>
    <scope>NUCLEOTIDE SEQUENCE [LARGE SCALE GENOMIC DNA]</scope>
</reference>
<feature type="transmembrane region" description="Helical" evidence="1">
    <location>
        <begin position="21"/>
        <end position="39"/>
    </location>
</feature>
<keyword evidence="1" id="KW-0812">Transmembrane</keyword>
<protein>
    <submittedName>
        <fullName evidence="2">Uncharacterized protein</fullName>
    </submittedName>
</protein>